<dbReference type="PIRSF" id="PIRSF014677">
    <property type="entry name" value="UCP014677"/>
    <property type="match status" value="1"/>
</dbReference>
<accession>A0ABW5NUC7</accession>
<keyword evidence="2" id="KW-1185">Reference proteome</keyword>
<reference evidence="2" key="1">
    <citation type="journal article" date="2019" name="Int. J. Syst. Evol. Microbiol.">
        <title>The Global Catalogue of Microorganisms (GCM) 10K type strain sequencing project: providing services to taxonomists for standard genome sequencing and annotation.</title>
        <authorList>
            <consortium name="The Broad Institute Genomics Platform"/>
            <consortium name="The Broad Institute Genome Sequencing Center for Infectious Disease"/>
            <person name="Wu L."/>
            <person name="Ma J."/>
        </authorList>
    </citation>
    <scope>NUCLEOTIDE SEQUENCE [LARGE SCALE GENOMIC DNA]</scope>
    <source>
        <strain evidence="2">KCTC 42107</strain>
    </source>
</reference>
<organism evidence="1 2">
    <name type="scientific">Flavobacterium suzhouense</name>
    <dbReference type="NCBI Taxonomy" id="1529638"/>
    <lineage>
        <taxon>Bacteria</taxon>
        <taxon>Pseudomonadati</taxon>
        <taxon>Bacteroidota</taxon>
        <taxon>Flavobacteriia</taxon>
        <taxon>Flavobacteriales</taxon>
        <taxon>Flavobacteriaceae</taxon>
        <taxon>Flavobacterium</taxon>
    </lineage>
</organism>
<dbReference type="InterPro" id="IPR011202">
    <property type="entry name" value="UCP014677"/>
</dbReference>
<evidence type="ECO:0000313" key="1">
    <source>
        <dbReference type="EMBL" id="MFD2602649.1"/>
    </source>
</evidence>
<dbReference type="RefSeq" id="WP_379821076.1">
    <property type="nucleotide sequence ID" value="NZ_JBHUMD010000026.1"/>
</dbReference>
<evidence type="ECO:0000313" key="2">
    <source>
        <dbReference type="Proteomes" id="UP001597480"/>
    </source>
</evidence>
<dbReference type="EMBL" id="JBHUMD010000026">
    <property type="protein sequence ID" value="MFD2602649.1"/>
    <property type="molecule type" value="Genomic_DNA"/>
</dbReference>
<gene>
    <name evidence="1" type="ORF">ACFSR3_11325</name>
</gene>
<protein>
    <submittedName>
        <fullName evidence="1">SIR2 family protein</fullName>
    </submittedName>
</protein>
<name>A0ABW5NUC7_9FLAO</name>
<sequence>MNIREFVSGFKTHPVLFVGTGLSLRYLNNAFNWDELLKSACKIVNDNEEKYLDIKAKHIVDNGVFNFPKIGSDVEQLFNQFLTENRNGSLKDINDEYYKSIESGKPISRFKLYIASVLKSLDIKSAQKEEIELLKQLKNNISAVITTNYDTLLENIIGFKPLIGNDILLSNPYGALYKIHGCVSDPSKIIISNEDYSRSKSQDELIRAQLLSLFIHNPVIFLGYGAQDENVNNILKTVFKYTEYNTDAFRKIKENFLIVEYEANSQNEEISDYHLKIEDIPIQVKKLQTDKYSSLYKELIEAKYPISAVDIRKVQNIMSDIITTAKSSDKKSIREVIVVDSHEEINNEDRVLVITYGNRETANTIKQTVFKEKLIPEHMSVSDFINNYFEIIDEKNRERIKVIDRLTIAKNVYFPILGFKKIYSKLKYSSKIEQIQRDILDKFVKKTPKNFTRHISIEDIYKDSTIATSNKHSTLVFNVWHNNIPLENLELFLRNYDEDKGDSKYRRLIALYDYKKYK</sequence>
<comment type="caution">
    <text evidence="1">The sequence shown here is derived from an EMBL/GenBank/DDBJ whole genome shotgun (WGS) entry which is preliminary data.</text>
</comment>
<dbReference type="Proteomes" id="UP001597480">
    <property type="component" value="Unassembled WGS sequence"/>
</dbReference>
<dbReference type="Pfam" id="PF13289">
    <property type="entry name" value="SIR2_2"/>
    <property type="match status" value="1"/>
</dbReference>
<proteinExistence type="predicted"/>